<dbReference type="Gene3D" id="1.10.1200.10">
    <property type="entry name" value="ACP-like"/>
    <property type="match status" value="1"/>
</dbReference>
<feature type="domain" description="Carrier" evidence="1">
    <location>
        <begin position="27"/>
        <end position="71"/>
    </location>
</feature>
<evidence type="ECO:0000313" key="2">
    <source>
        <dbReference type="EMBL" id="MDA2813004.1"/>
    </source>
</evidence>
<gene>
    <name evidence="2" type="ORF">O4J56_20330</name>
</gene>
<dbReference type="RefSeq" id="WP_270687779.1">
    <property type="nucleotide sequence ID" value="NZ_JAQFWQ010000064.1"/>
</dbReference>
<dbReference type="InterPro" id="IPR009081">
    <property type="entry name" value="PP-bd_ACP"/>
</dbReference>
<keyword evidence="3" id="KW-1185">Reference proteome</keyword>
<dbReference type="Proteomes" id="UP001527866">
    <property type="component" value="Unassembled WGS sequence"/>
</dbReference>
<sequence>MSTDALTDSEIAELIVAVGAEPDLEPGFMDTSFEDLELDSLSRAELAARLKKSHGVDLEADLTADTTPGGLRELLRAARAGAA</sequence>
<comment type="caution">
    <text evidence="2">The sequence shown here is derived from an EMBL/GenBank/DDBJ whole genome shotgun (WGS) entry which is preliminary data.</text>
</comment>
<dbReference type="Pfam" id="PF00550">
    <property type="entry name" value="PP-binding"/>
    <property type="match status" value="1"/>
</dbReference>
<accession>A0ABT4U967</accession>
<evidence type="ECO:0000313" key="3">
    <source>
        <dbReference type="Proteomes" id="UP001527866"/>
    </source>
</evidence>
<name>A0ABT4U967_9ACTN</name>
<proteinExistence type="predicted"/>
<reference evidence="2 3" key="1">
    <citation type="submission" date="2023-01" db="EMBL/GenBank/DDBJ databases">
        <title>Draft genome sequence of Nocardiopsis sp. RSe5-2 isolated from halophytes.</title>
        <authorList>
            <person name="Duangmal K."/>
            <person name="Chantavorakit T."/>
        </authorList>
    </citation>
    <scope>NUCLEOTIDE SEQUENCE [LARGE SCALE GENOMIC DNA]</scope>
    <source>
        <strain evidence="2 3">RSe5-2</strain>
    </source>
</reference>
<dbReference type="InterPro" id="IPR036736">
    <property type="entry name" value="ACP-like_sf"/>
</dbReference>
<dbReference type="EMBL" id="JAQFWQ010000064">
    <property type="protein sequence ID" value="MDA2813004.1"/>
    <property type="molecule type" value="Genomic_DNA"/>
</dbReference>
<protein>
    <submittedName>
        <fullName evidence="2">Acyl carrier protein</fullName>
    </submittedName>
</protein>
<organism evidence="2 3">
    <name type="scientific">Nocardiopsis endophytica</name>
    <dbReference type="NCBI Taxonomy" id="3018445"/>
    <lineage>
        <taxon>Bacteria</taxon>
        <taxon>Bacillati</taxon>
        <taxon>Actinomycetota</taxon>
        <taxon>Actinomycetes</taxon>
        <taxon>Streptosporangiales</taxon>
        <taxon>Nocardiopsidaceae</taxon>
        <taxon>Nocardiopsis</taxon>
    </lineage>
</organism>
<dbReference type="SUPFAM" id="SSF47336">
    <property type="entry name" value="ACP-like"/>
    <property type="match status" value="1"/>
</dbReference>
<evidence type="ECO:0000259" key="1">
    <source>
        <dbReference type="Pfam" id="PF00550"/>
    </source>
</evidence>